<protein>
    <recommendedName>
        <fullName evidence="7">Pre-mRNA-splicing factor SYF2</fullName>
    </recommendedName>
</protein>
<keyword evidence="4 7" id="KW-0747">Spliceosome</keyword>
<accession>A0A1L8DWV8</accession>
<feature type="compositionally biased region" description="Basic and acidic residues" evidence="8">
    <location>
        <begin position="10"/>
        <end position="27"/>
    </location>
</feature>
<dbReference type="GO" id="GO:0071014">
    <property type="term" value="C:post-mRNA release spliceosomal complex"/>
    <property type="evidence" value="ECO:0007669"/>
    <property type="project" value="TreeGrafter"/>
</dbReference>
<dbReference type="PANTHER" id="PTHR13264:SF5">
    <property type="entry name" value="PRE-MRNA-SPLICING FACTOR SYF2"/>
    <property type="match status" value="1"/>
</dbReference>
<keyword evidence="6 7" id="KW-0539">Nucleus</keyword>
<evidence type="ECO:0000256" key="6">
    <source>
        <dbReference type="ARBA" id="ARBA00023242"/>
    </source>
</evidence>
<dbReference type="AlphaFoldDB" id="A0A1L8DWV8"/>
<evidence type="ECO:0000256" key="4">
    <source>
        <dbReference type="ARBA" id="ARBA00022728"/>
    </source>
</evidence>
<dbReference type="Pfam" id="PF08231">
    <property type="entry name" value="SYF2"/>
    <property type="match status" value="1"/>
</dbReference>
<keyword evidence="3 7" id="KW-0507">mRNA processing</keyword>
<dbReference type="GO" id="GO:0000398">
    <property type="term" value="P:mRNA splicing, via spliceosome"/>
    <property type="evidence" value="ECO:0007669"/>
    <property type="project" value="UniProtKB-UniRule"/>
</dbReference>
<evidence type="ECO:0000256" key="1">
    <source>
        <dbReference type="ARBA" id="ARBA00004123"/>
    </source>
</evidence>
<keyword evidence="5 7" id="KW-0508">mRNA splicing</keyword>
<dbReference type="GO" id="GO:0071013">
    <property type="term" value="C:catalytic step 2 spliceosome"/>
    <property type="evidence" value="ECO:0007669"/>
    <property type="project" value="TreeGrafter"/>
</dbReference>
<evidence type="ECO:0000256" key="3">
    <source>
        <dbReference type="ARBA" id="ARBA00022664"/>
    </source>
</evidence>
<comment type="subcellular location">
    <subcellularLocation>
        <location evidence="1 7">Nucleus</location>
    </subcellularLocation>
</comment>
<dbReference type="GO" id="GO:0000974">
    <property type="term" value="C:Prp19 complex"/>
    <property type="evidence" value="ECO:0007669"/>
    <property type="project" value="TreeGrafter"/>
</dbReference>
<dbReference type="EMBL" id="GFDF01003161">
    <property type="protein sequence ID" value="JAV10923.1"/>
    <property type="molecule type" value="Transcribed_RNA"/>
</dbReference>
<proteinExistence type="inferred from homology"/>
<name>A0A1L8DWV8_9DIPT</name>
<comment type="subunit">
    <text evidence="7">May be part of a spliceosome complex.</text>
</comment>
<comment type="similarity">
    <text evidence="2 7">Belongs to the SYF2 family.</text>
</comment>
<feature type="region of interest" description="Disordered" evidence="8">
    <location>
        <begin position="1"/>
        <end position="36"/>
    </location>
</feature>
<evidence type="ECO:0000256" key="8">
    <source>
        <dbReference type="SAM" id="MobiDB-lite"/>
    </source>
</evidence>
<evidence type="ECO:0000256" key="2">
    <source>
        <dbReference type="ARBA" id="ARBA00010028"/>
    </source>
</evidence>
<evidence type="ECO:0000256" key="5">
    <source>
        <dbReference type="ARBA" id="ARBA00023187"/>
    </source>
</evidence>
<dbReference type="PANTHER" id="PTHR13264">
    <property type="entry name" value="GCIP-INTERACTING PROTEIN P29"/>
    <property type="match status" value="1"/>
</dbReference>
<sequence>MEKAGGSAADKLKERMDRLKKLHDSRNQARVQNQQEVIVENNMKKLPANWEARKRKTEWLVAEDAAKERAAAEGKDYERVKMLDVSVAEADMALKKKRKGDGSFSSYEAQTARQYERSINILPPCIRENYEARKKEAEEDTDPLRHLRPRDTAGAIDNMVEHLQKQLDKKKNFSRRRTHNDDADIDYINEKNARFNRKLERFYGEHTVEIKKNLERGTAV</sequence>
<evidence type="ECO:0000256" key="7">
    <source>
        <dbReference type="RuleBase" id="RU367148"/>
    </source>
</evidence>
<comment type="function">
    <text evidence="7">Involved in pre-mRNA splicing.</text>
</comment>
<organism evidence="9">
    <name type="scientific">Nyssomyia neivai</name>
    <dbReference type="NCBI Taxonomy" id="330878"/>
    <lineage>
        <taxon>Eukaryota</taxon>
        <taxon>Metazoa</taxon>
        <taxon>Ecdysozoa</taxon>
        <taxon>Arthropoda</taxon>
        <taxon>Hexapoda</taxon>
        <taxon>Insecta</taxon>
        <taxon>Pterygota</taxon>
        <taxon>Neoptera</taxon>
        <taxon>Endopterygota</taxon>
        <taxon>Diptera</taxon>
        <taxon>Nematocera</taxon>
        <taxon>Psychodoidea</taxon>
        <taxon>Psychodidae</taxon>
        <taxon>Nyssomyia</taxon>
    </lineage>
</organism>
<evidence type="ECO:0000313" key="9">
    <source>
        <dbReference type="EMBL" id="JAV10923.1"/>
    </source>
</evidence>
<reference evidence="9" key="1">
    <citation type="submission" date="2016-12" db="EMBL/GenBank/DDBJ databases">
        <title>An insight into the sialome and mialome of the sand fly, Nyssomyia neivai.</title>
        <authorList>
            <person name="Sebastian V."/>
            <person name="Goulart T.M."/>
            <person name="Oliveira W."/>
            <person name="Calvo E."/>
            <person name="Oliveira L.F."/>
            <person name="Pinto M.C."/>
            <person name="Rosselino A.M."/>
            <person name="Ribeiro J.M."/>
        </authorList>
    </citation>
    <scope>NUCLEOTIDE SEQUENCE</scope>
</reference>
<dbReference type="InterPro" id="IPR013260">
    <property type="entry name" value="mRNA_splic_SYF2"/>
</dbReference>